<dbReference type="Gene3D" id="2.60.40.420">
    <property type="entry name" value="Cupredoxins - blue copper proteins"/>
    <property type="match status" value="1"/>
</dbReference>
<sequence>MKLKQMLFILVALFLLVAITACGASGNEESDTNEAAEEVYDEQVVLKANNWDFDQETYEVPAGDVTISLENVEGNHGIAIDGTDVTLNGEGNFNTTLEAGEYTIRCTIPCGAGHAQMVATLVVV</sequence>
<evidence type="ECO:0000313" key="3">
    <source>
        <dbReference type="Proteomes" id="UP001225034"/>
    </source>
</evidence>
<keyword evidence="3" id="KW-1185">Reference proteome</keyword>
<dbReference type="RefSeq" id="WP_306984244.1">
    <property type="nucleotide sequence ID" value="NZ_JAUSUA010000005.1"/>
</dbReference>
<keyword evidence="1" id="KW-0732">Signal</keyword>
<evidence type="ECO:0000256" key="1">
    <source>
        <dbReference type="SAM" id="SignalP"/>
    </source>
</evidence>
<dbReference type="InterPro" id="IPR008972">
    <property type="entry name" value="Cupredoxin"/>
</dbReference>
<proteinExistence type="predicted"/>
<accession>A0ABT9YK86</accession>
<gene>
    <name evidence="2" type="ORF">J2S05_003090</name>
</gene>
<dbReference type="EMBL" id="JAUSUA010000005">
    <property type="protein sequence ID" value="MDQ0208279.1"/>
    <property type="molecule type" value="Genomic_DNA"/>
</dbReference>
<dbReference type="SUPFAM" id="SSF49503">
    <property type="entry name" value="Cupredoxins"/>
    <property type="match status" value="1"/>
</dbReference>
<reference evidence="2 3" key="1">
    <citation type="submission" date="2023-07" db="EMBL/GenBank/DDBJ databases">
        <title>Genomic Encyclopedia of Type Strains, Phase IV (KMG-IV): sequencing the most valuable type-strain genomes for metagenomic binning, comparative biology and taxonomic classification.</title>
        <authorList>
            <person name="Goeker M."/>
        </authorList>
    </citation>
    <scope>NUCLEOTIDE SEQUENCE [LARGE SCALE GENOMIC DNA]</scope>
    <source>
        <strain evidence="2 3">DSM 19154</strain>
    </source>
</reference>
<evidence type="ECO:0000313" key="2">
    <source>
        <dbReference type="EMBL" id="MDQ0208279.1"/>
    </source>
</evidence>
<feature type="signal peptide" evidence="1">
    <location>
        <begin position="1"/>
        <end position="23"/>
    </location>
</feature>
<name>A0ABT9YK86_9BACI</name>
<feature type="chain" id="PRO_5046313822" evidence="1">
    <location>
        <begin position="24"/>
        <end position="124"/>
    </location>
</feature>
<protein>
    <submittedName>
        <fullName evidence="2">Plastocyanin</fullName>
    </submittedName>
</protein>
<dbReference type="PROSITE" id="PS51257">
    <property type="entry name" value="PROKAR_LIPOPROTEIN"/>
    <property type="match status" value="1"/>
</dbReference>
<comment type="caution">
    <text evidence="2">The sequence shown here is derived from an EMBL/GenBank/DDBJ whole genome shotgun (WGS) entry which is preliminary data.</text>
</comment>
<organism evidence="2 3">
    <name type="scientific">Alkalicoccobacillus murimartini</name>
    <dbReference type="NCBI Taxonomy" id="171685"/>
    <lineage>
        <taxon>Bacteria</taxon>
        <taxon>Bacillati</taxon>
        <taxon>Bacillota</taxon>
        <taxon>Bacilli</taxon>
        <taxon>Bacillales</taxon>
        <taxon>Bacillaceae</taxon>
        <taxon>Alkalicoccobacillus</taxon>
    </lineage>
</organism>
<dbReference type="Proteomes" id="UP001225034">
    <property type="component" value="Unassembled WGS sequence"/>
</dbReference>